<comment type="caution">
    <text evidence="21">The sequence shown here is derived from an EMBL/GenBank/DDBJ whole genome shotgun (WGS) entry which is preliminary data.</text>
</comment>
<dbReference type="Pfam" id="PF00069">
    <property type="entry name" value="Pkinase"/>
    <property type="match status" value="1"/>
</dbReference>
<protein>
    <recommendedName>
        <fullName evidence="3">non-specific serine/threonine protein kinase</fullName>
        <ecNumber evidence="3">2.7.11.1</ecNumber>
    </recommendedName>
</protein>
<dbReference type="Gene3D" id="3.80.10.10">
    <property type="entry name" value="Ribonuclease Inhibitor"/>
    <property type="match status" value="5"/>
</dbReference>
<dbReference type="FunFam" id="3.80.10.10:FF:000108">
    <property type="entry name" value="Leucine-rich repeat receptor-like serine/threonine-protein kinase BAM3"/>
    <property type="match status" value="1"/>
</dbReference>
<comment type="subcellular location">
    <subcellularLocation>
        <location evidence="1">Cell membrane</location>
        <topology evidence="1">Single-pass type I membrane protein</topology>
    </subcellularLocation>
</comment>
<keyword evidence="13" id="KW-0221">Differentiation</keyword>
<dbReference type="SUPFAM" id="SSF56112">
    <property type="entry name" value="Protein kinase-like (PK-like)"/>
    <property type="match status" value="1"/>
</dbReference>
<dbReference type="Pfam" id="PF08263">
    <property type="entry name" value="LRRNT_2"/>
    <property type="match status" value="1"/>
</dbReference>
<keyword evidence="17" id="KW-0675">Receptor</keyword>
<dbReference type="Gene3D" id="3.30.200.20">
    <property type="entry name" value="Phosphorylase Kinase, domain 1"/>
    <property type="match status" value="1"/>
</dbReference>
<evidence type="ECO:0000313" key="22">
    <source>
        <dbReference type="Proteomes" id="UP000091857"/>
    </source>
</evidence>
<evidence type="ECO:0000256" key="2">
    <source>
        <dbReference type="ARBA" id="ARBA00008684"/>
    </source>
</evidence>
<dbReference type="SMART" id="SM00369">
    <property type="entry name" value="LRR_TYP"/>
    <property type="match status" value="8"/>
</dbReference>
<evidence type="ECO:0000256" key="6">
    <source>
        <dbReference type="ARBA" id="ARBA00022614"/>
    </source>
</evidence>
<dbReference type="Gene3D" id="1.10.510.10">
    <property type="entry name" value="Transferase(Phosphotransferase) domain 1"/>
    <property type="match status" value="1"/>
</dbReference>
<dbReference type="GO" id="GO:0010075">
    <property type="term" value="P:regulation of meristem growth"/>
    <property type="evidence" value="ECO:0007669"/>
    <property type="project" value="UniProtKB-ARBA"/>
</dbReference>
<dbReference type="FunFam" id="3.30.200.20:FF:000292">
    <property type="entry name" value="Leucine-rich repeat receptor-like serine/threonine-protein kinase BAM1"/>
    <property type="match status" value="1"/>
</dbReference>
<dbReference type="FunFam" id="3.80.10.10:FF:000646">
    <property type="entry name" value="Leucine-rich repeat receptor-like serine/threonine-protein kinase BAM3"/>
    <property type="match status" value="1"/>
</dbReference>
<evidence type="ECO:0000256" key="20">
    <source>
        <dbReference type="ARBA" id="ARBA00048679"/>
    </source>
</evidence>
<keyword evidence="10" id="KW-0677">Repeat</keyword>
<dbReference type="PROSITE" id="PS50011">
    <property type="entry name" value="PROTEIN_KINASE_DOM"/>
    <property type="match status" value="1"/>
</dbReference>
<dbReference type="InterPro" id="IPR001611">
    <property type="entry name" value="Leu-rich_rpt"/>
</dbReference>
<proteinExistence type="inferred from homology"/>
<organism evidence="21 22">
    <name type="scientific">Manihot esculenta</name>
    <name type="common">Cassava</name>
    <name type="synonym">Jatropha manihot</name>
    <dbReference type="NCBI Taxonomy" id="3983"/>
    <lineage>
        <taxon>Eukaryota</taxon>
        <taxon>Viridiplantae</taxon>
        <taxon>Streptophyta</taxon>
        <taxon>Embryophyta</taxon>
        <taxon>Tracheophyta</taxon>
        <taxon>Spermatophyta</taxon>
        <taxon>Magnoliopsida</taxon>
        <taxon>eudicotyledons</taxon>
        <taxon>Gunneridae</taxon>
        <taxon>Pentapetalae</taxon>
        <taxon>rosids</taxon>
        <taxon>fabids</taxon>
        <taxon>Malpighiales</taxon>
        <taxon>Euphorbiaceae</taxon>
        <taxon>Crotonoideae</taxon>
        <taxon>Manihoteae</taxon>
        <taxon>Manihot</taxon>
    </lineage>
</organism>
<keyword evidence="7" id="KW-0808">Transferase</keyword>
<evidence type="ECO:0000256" key="18">
    <source>
        <dbReference type="ARBA" id="ARBA00023180"/>
    </source>
</evidence>
<dbReference type="GO" id="GO:0005886">
    <property type="term" value="C:plasma membrane"/>
    <property type="evidence" value="ECO:0007669"/>
    <property type="project" value="UniProtKB-SubCell"/>
</dbReference>
<dbReference type="InterPro" id="IPR050647">
    <property type="entry name" value="Plant_LRR-RLKs"/>
</dbReference>
<dbReference type="FunFam" id="1.10.510.10:FF:000201">
    <property type="entry name" value="Leucine-rich repeat receptor-like serine/threonine-protein kinase"/>
    <property type="match status" value="1"/>
</dbReference>
<keyword evidence="16" id="KW-0472">Membrane</keyword>
<keyword evidence="9" id="KW-0732">Signal</keyword>
<evidence type="ECO:0000256" key="10">
    <source>
        <dbReference type="ARBA" id="ARBA00022737"/>
    </source>
</evidence>
<comment type="catalytic activity">
    <reaction evidence="20">
        <text>L-seryl-[protein] + ATP = O-phospho-L-seryl-[protein] + ADP + H(+)</text>
        <dbReference type="Rhea" id="RHEA:17989"/>
        <dbReference type="Rhea" id="RHEA-COMP:9863"/>
        <dbReference type="Rhea" id="RHEA-COMP:11604"/>
        <dbReference type="ChEBI" id="CHEBI:15378"/>
        <dbReference type="ChEBI" id="CHEBI:29999"/>
        <dbReference type="ChEBI" id="CHEBI:30616"/>
        <dbReference type="ChEBI" id="CHEBI:83421"/>
        <dbReference type="ChEBI" id="CHEBI:456216"/>
        <dbReference type="EC" id="2.7.11.1"/>
    </reaction>
</comment>
<dbReference type="InterPro" id="IPR032675">
    <property type="entry name" value="LRR_dom_sf"/>
</dbReference>
<evidence type="ECO:0000256" key="11">
    <source>
        <dbReference type="ARBA" id="ARBA00022741"/>
    </source>
</evidence>
<dbReference type="SMART" id="SM00220">
    <property type="entry name" value="S_TKc"/>
    <property type="match status" value="1"/>
</dbReference>
<keyword evidence="6" id="KW-0433">Leucine-rich repeat</keyword>
<keyword evidence="5" id="KW-0723">Serine/threonine-protein kinase</keyword>
<evidence type="ECO:0000256" key="3">
    <source>
        <dbReference type="ARBA" id="ARBA00012513"/>
    </source>
</evidence>
<dbReference type="EMBL" id="CM004389">
    <property type="protein sequence ID" value="OAY54376.2"/>
    <property type="molecule type" value="Genomic_DNA"/>
</dbReference>
<keyword evidence="18" id="KW-0325">Glycoprotein</keyword>
<name>A0A2C9W7D8_MANES</name>
<evidence type="ECO:0000256" key="5">
    <source>
        <dbReference type="ARBA" id="ARBA00022527"/>
    </source>
</evidence>
<evidence type="ECO:0000256" key="19">
    <source>
        <dbReference type="ARBA" id="ARBA00047899"/>
    </source>
</evidence>
<evidence type="ECO:0000256" key="17">
    <source>
        <dbReference type="ARBA" id="ARBA00023170"/>
    </source>
</evidence>
<dbReference type="Pfam" id="PF13855">
    <property type="entry name" value="LRR_8"/>
    <property type="match status" value="1"/>
</dbReference>
<dbReference type="GO" id="GO:0005524">
    <property type="term" value="F:ATP binding"/>
    <property type="evidence" value="ECO:0007669"/>
    <property type="project" value="UniProtKB-KW"/>
</dbReference>
<comment type="similarity">
    <text evidence="2">Belongs to the protein kinase superfamily. Ser/Thr protein kinase family.</text>
</comment>
<dbReference type="GO" id="GO:0030154">
    <property type="term" value="P:cell differentiation"/>
    <property type="evidence" value="ECO:0007669"/>
    <property type="project" value="UniProtKB-KW"/>
</dbReference>
<evidence type="ECO:0000256" key="4">
    <source>
        <dbReference type="ARBA" id="ARBA00022473"/>
    </source>
</evidence>
<dbReference type="Proteomes" id="UP000091857">
    <property type="component" value="Chromosome 3"/>
</dbReference>
<comment type="catalytic activity">
    <reaction evidence="19">
        <text>L-threonyl-[protein] + ATP = O-phospho-L-threonyl-[protein] + ADP + H(+)</text>
        <dbReference type="Rhea" id="RHEA:46608"/>
        <dbReference type="Rhea" id="RHEA-COMP:11060"/>
        <dbReference type="Rhea" id="RHEA-COMP:11605"/>
        <dbReference type="ChEBI" id="CHEBI:15378"/>
        <dbReference type="ChEBI" id="CHEBI:30013"/>
        <dbReference type="ChEBI" id="CHEBI:30616"/>
        <dbReference type="ChEBI" id="CHEBI:61977"/>
        <dbReference type="ChEBI" id="CHEBI:456216"/>
        <dbReference type="EC" id="2.7.11.1"/>
    </reaction>
</comment>
<dbReference type="InterPro" id="IPR013210">
    <property type="entry name" value="LRR_N_plant-typ"/>
</dbReference>
<evidence type="ECO:0000256" key="12">
    <source>
        <dbReference type="ARBA" id="ARBA00022777"/>
    </source>
</evidence>
<dbReference type="AlphaFoldDB" id="A0A2C9W7D8"/>
<dbReference type="FunFam" id="3.80.10.10:FF:000371">
    <property type="entry name" value="Leucine-rich repeat receptor-like serine/threonine-protein kinase BAM3"/>
    <property type="match status" value="1"/>
</dbReference>
<dbReference type="GO" id="GO:0004674">
    <property type="term" value="F:protein serine/threonine kinase activity"/>
    <property type="evidence" value="ECO:0007669"/>
    <property type="project" value="UniProtKB-KW"/>
</dbReference>
<keyword evidence="11" id="KW-0547">Nucleotide-binding</keyword>
<keyword evidence="8" id="KW-0812">Transmembrane</keyword>
<reference evidence="22" key="1">
    <citation type="journal article" date="2016" name="Nat. Biotechnol.">
        <title>Sequencing wild and cultivated cassava and related species reveals extensive interspecific hybridization and genetic diversity.</title>
        <authorList>
            <person name="Bredeson J.V."/>
            <person name="Lyons J.B."/>
            <person name="Prochnik S.E."/>
            <person name="Wu G.A."/>
            <person name="Ha C.M."/>
            <person name="Edsinger-Gonzales E."/>
            <person name="Grimwood J."/>
            <person name="Schmutz J."/>
            <person name="Rabbi I.Y."/>
            <person name="Egesi C."/>
            <person name="Nauluvula P."/>
            <person name="Lebot V."/>
            <person name="Ndunguru J."/>
            <person name="Mkamilo G."/>
            <person name="Bart R.S."/>
            <person name="Setter T.L."/>
            <person name="Gleadow R.M."/>
            <person name="Kulakow P."/>
            <person name="Ferguson M.E."/>
            <person name="Rounsley S."/>
            <person name="Rokhsar D.S."/>
        </authorList>
    </citation>
    <scope>NUCLEOTIDE SEQUENCE [LARGE SCALE GENOMIC DNA]</scope>
    <source>
        <strain evidence="22">cv. AM560-2</strain>
    </source>
</reference>
<evidence type="ECO:0000313" key="21">
    <source>
        <dbReference type="EMBL" id="OAY54376.2"/>
    </source>
</evidence>
<evidence type="ECO:0000256" key="9">
    <source>
        <dbReference type="ARBA" id="ARBA00022729"/>
    </source>
</evidence>
<dbReference type="InterPro" id="IPR000719">
    <property type="entry name" value="Prot_kinase_dom"/>
</dbReference>
<evidence type="ECO:0000256" key="8">
    <source>
        <dbReference type="ARBA" id="ARBA00022692"/>
    </source>
</evidence>
<dbReference type="PANTHER" id="PTHR48056">
    <property type="entry name" value="LRR RECEPTOR-LIKE SERINE/THREONINE-PROTEIN KINASE-RELATED"/>
    <property type="match status" value="1"/>
</dbReference>
<dbReference type="SUPFAM" id="SSF52058">
    <property type="entry name" value="L domain-like"/>
    <property type="match status" value="2"/>
</dbReference>
<dbReference type="FunFam" id="3.80.10.10:FF:000560">
    <property type="entry name" value="Leucine-rich repeat receptor-like serine/threonine-protein kinase BAM3"/>
    <property type="match status" value="1"/>
</dbReference>
<evidence type="ECO:0000256" key="14">
    <source>
        <dbReference type="ARBA" id="ARBA00022840"/>
    </source>
</evidence>
<dbReference type="PROSITE" id="PS00108">
    <property type="entry name" value="PROTEIN_KINASE_ST"/>
    <property type="match status" value="1"/>
</dbReference>
<dbReference type="InterPro" id="IPR011009">
    <property type="entry name" value="Kinase-like_dom_sf"/>
</dbReference>
<evidence type="ECO:0000256" key="7">
    <source>
        <dbReference type="ARBA" id="ARBA00022679"/>
    </source>
</evidence>
<keyword evidence="22" id="KW-1185">Reference proteome</keyword>
<keyword evidence="15" id="KW-1133">Transmembrane helix</keyword>
<evidence type="ECO:0000256" key="1">
    <source>
        <dbReference type="ARBA" id="ARBA00004251"/>
    </source>
</evidence>
<gene>
    <name evidence="21" type="ORF">MANES_03G066597v8</name>
</gene>
<dbReference type="InterPro" id="IPR008271">
    <property type="entry name" value="Ser/Thr_kinase_AS"/>
</dbReference>
<dbReference type="Pfam" id="PF00560">
    <property type="entry name" value="LRR_1"/>
    <property type="match status" value="8"/>
</dbReference>
<accession>A0A2C9W7D8</accession>
<evidence type="ECO:0000256" key="15">
    <source>
        <dbReference type="ARBA" id="ARBA00022989"/>
    </source>
</evidence>
<sequence length="675" mass="76582">MGKMHLLAGSNWPAIGLCFFFFFLIASSAKIPTSKIPSTTKKSSALGVQLQVTDKQVVIDNGIVQVNFSSPGGDVIGIKYKEMDNVLETKNYENNRGYWDVVWSRPRDSNIFDKVQATKFSIIVQNEDQVEISFSKIWSPSMDKTTVPLKVDKRYIVRRGSSGLYLYAVMERLKGWPDVDMDQIRVVFKLQSEKFHYMAISDDRQRVMPMPQDRTTGQPLAYPEAVLLTNPVNPQQKGEVDDKYQYSCENKDNKVHGWISNDPPVGFWMITPSNEFRDAGPVKQDLTSHVGPIVLNMFGSVHYAGKDLNTEYRNGEPWKKVFGPVYVYLNSIPPSENPKALWEDAKRQMSTEVKSWPYNFPRSEDFPSSDQRGNVVGQLVVRDPYINEKLIDASLAYVGLAAPGAVGSWQTEVKGYQFWTQADKKGSFSIKNIRAGKYSLYAFVPGFLGDYKYNVDVIIQPGSEIKLGVLTYDPPRNGTTLWEIGIPDRTASEFYVPDANPTLVNKLYIDSPANKFRQYGLWERYTDLYPKNDLIYTVGVSNYAKDWFFAHVNRKVGNTAYKPTTWQIIFELKSVMQSGSYTLQIALASATNSELQVRFNNANVKRPLFTTRLIGKDNAIARYGIHGLYWLYSIQVPASQLLQGKNTIYLTQTRNGSPFSGIMYDYIRLEAPTKA</sequence>
<keyword evidence="12" id="KW-0418">Kinase</keyword>
<evidence type="ECO:0000256" key="16">
    <source>
        <dbReference type="ARBA" id="ARBA00023136"/>
    </source>
</evidence>
<dbReference type="InterPro" id="IPR003591">
    <property type="entry name" value="Leu-rich_rpt_typical-subtyp"/>
</dbReference>
<dbReference type="EC" id="2.7.11.1" evidence="3"/>
<keyword evidence="14" id="KW-0067">ATP-binding</keyword>
<dbReference type="PANTHER" id="PTHR48056:SF52">
    <property type="entry name" value="PROTEIN KINASE DOMAIN-CONTAINING PROTEIN"/>
    <property type="match status" value="1"/>
</dbReference>
<evidence type="ECO:0000256" key="13">
    <source>
        <dbReference type="ARBA" id="ARBA00022782"/>
    </source>
</evidence>
<keyword evidence="4" id="KW-0217">Developmental protein</keyword>
<dbReference type="GO" id="GO:0009908">
    <property type="term" value="P:flower development"/>
    <property type="evidence" value="ECO:0007669"/>
    <property type="project" value="UniProtKB-ARBA"/>
</dbReference>